<dbReference type="Proteomes" id="UP000035579">
    <property type="component" value="Chromosome"/>
</dbReference>
<evidence type="ECO:0000313" key="3">
    <source>
        <dbReference type="Proteomes" id="UP000035579"/>
    </source>
</evidence>
<evidence type="ECO:0000313" key="1">
    <source>
        <dbReference type="EMBL" id="AKI98929.1"/>
    </source>
</evidence>
<dbReference type="EMBL" id="CP011509">
    <property type="protein sequence ID" value="AKI98929.1"/>
    <property type="molecule type" value="Genomic_DNA"/>
</dbReference>
<name>A0AAC8Q0U7_9BACT</name>
<keyword evidence="4" id="KW-1185">Reference proteome</keyword>
<reference evidence="1 3" key="1">
    <citation type="submission" date="2015-05" db="EMBL/GenBank/DDBJ databases">
        <title>Genome assembly of Archangium gephyra DSM 2261.</title>
        <authorList>
            <person name="Sharma G."/>
            <person name="Subramanian S."/>
        </authorList>
    </citation>
    <scope>NUCLEOTIDE SEQUENCE [LARGE SCALE GENOMIC DNA]</scope>
    <source>
        <strain evidence="1 3">DSM 2261</strain>
    </source>
</reference>
<dbReference type="InterPro" id="IPR027417">
    <property type="entry name" value="P-loop_NTPase"/>
</dbReference>
<evidence type="ECO:0000313" key="4">
    <source>
        <dbReference type="Proteomes" id="UP000256345"/>
    </source>
</evidence>
<dbReference type="RefSeq" id="WP_116120316.1">
    <property type="nucleotide sequence ID" value="NZ_CP011509.1"/>
</dbReference>
<dbReference type="Gene3D" id="3.40.50.300">
    <property type="entry name" value="P-loop containing nucleotide triphosphate hydrolases"/>
    <property type="match status" value="1"/>
</dbReference>
<dbReference type="Proteomes" id="UP000256345">
    <property type="component" value="Unassembled WGS sequence"/>
</dbReference>
<dbReference type="SUPFAM" id="SSF52540">
    <property type="entry name" value="P-loop containing nucleoside triphosphate hydrolases"/>
    <property type="match status" value="1"/>
</dbReference>
<gene>
    <name evidence="1" type="ORF">AA314_00556</name>
    <name evidence="2" type="ORF">ATI61_106310</name>
</gene>
<dbReference type="EMBL" id="QUMU01000006">
    <property type="protein sequence ID" value="REG30840.1"/>
    <property type="molecule type" value="Genomic_DNA"/>
</dbReference>
<sequence length="1754" mass="195048">MTPEESRTRAWAVLLEEKPLPKQPPGRKALAVELPRLVEEICCTRGGPREAAARGLTRIWNALESDELTHPEFGTPQLGAGCLEAATLLGLQLPSRQAPAARGFTLKPIRDVDLSSHHSLVARPHVLALLANDAPARVLHTGRAVEPTTSDDAIRDTAVLVRQFLGIATPQWTFDRAAPGRSKMAALVLRAILELWPEAAERLDPDKVRRARGDRLVFGVTGELDPNGLALPVDGLSDKVARFFGEHPNGLLLVPAAQWQEAKRYDRRIAVPAAHSWPDSEHLRKCRIEPFRSVLDLLVRLGLSLESCPGTQLFEKLRQGSRRVTCWNGEVRDISATLDRRFVTSIASKDEEDQGSFTQDEPGFLSDVHSNHLSGEKRPCFIEGGPGDGKSIVLRRLAAYLLQEVPLLGPALRVDARQLADAGFSLAEALASTSQRTLDTDGCRHIVQLAQSQAMEGSVWLLVDGLDEVSPSARLHILELIADWPGPTIVGARPLPDEVPGAPHFRVCPLELYDQQKLFELEGKPHYWKLLRDESGDRFHSSVDRRKEMLTDLCSTPLGVSLLAMLPETMFGESLDVPKVLQACIIRLLERAEGNQRITAQVRRRVANSGLGVLGGAAWSMLRRGEAVLTREDLEILDGLGPPEVVDAVHEALEKSDLVQRVGPGLSQFSHKSLAEFCAAIYLVRRKEAEEELLVRIGEPGPDAVAFHFGALLTDRQRLTQFIHALANNPHRPMSSLALATRLLIANGPERVAPEAAIDVLRRRVRLASRLDRLPLPGGLDDLKEMWLAIERWAATLRPHTQELIAACPAAVGRFLRGELPPLQDPRRGHGSWSERRVLHEACDFAEKLVMKLGLRDLPLSVLTRFREGMSLLLERPAGSWAIELETLFDAPSDEQRTNPSSVALSVWAQRAPAGRHLERLDALSRGTLVEMQPVIRTVLAHGSMDQKREALLRAAACINTGLARHAKEVPPETWLSQWELLWASGLVGDTSKHSTPLEPLYAEFLHDRCGLARWRALVARVRLQVGGRRALLRSVLHDRFKAVRIEALARIAKHKISIEPAHIATSLSSMDDDERWVAFAAINTRKRVPTELLLAALVQTRPPRPVVLPFPSARETPETPWEKAMRKHAEKARSTLVEEVRARLGDEQGIHTFFELLDGPYADVVEDLVSGWWGFSRPLKLIRELLATGSPRQRRFAARFFISADLETLAPYVNDADPEIAALARKAVEEHQRRMKAQADGARHAAQQIQTTSRFISRMDLPKLSPEVLSRYDTFEELWNALPQYDTLPPFNRPLAPYRMTPTRYVASAQSQLMLERMLLLYRPHHQQLVLAGLENEALAPISVAILREQLPVDEVLSLLSKGGAVLEHAIAILIGTPHAATGARCICDELRTGRIQVRPRRDGAAPEAASPKSPTISVYWENLLSQLDGIAAFLPLLEEGTPKPLMQKAIVFIQQHWKFWEQSTPSRTDILDRAHSLEVSSHVQVREIALRLLAIVGSAEDAALWRPVLMVPEVPPRVLAAAVRLVGRQGTKEDLPLFRSLLACSPEVAGEAVIAMAHTGGNAVLEELIALVESPPEILTSASTFHWHPNAPWAGWRHAIAKTVIQQGDGAQARRLAIVMTDDDAVWKLASEYIRLPEHLLFMAGHLSRQDPVSEDSDGYEQAHRVLKGMIEQVGAEPARRLMLEASLWGEPFREAFEDLVRKVHPSDMELLVTHLREHPDDRLALYWMSHIDSGEESLDAVWREKAVPWWC</sequence>
<accession>A0AAC8Q0U7</accession>
<reference evidence="2 4" key="2">
    <citation type="submission" date="2018-08" db="EMBL/GenBank/DDBJ databases">
        <title>Genomic Encyclopedia of Archaeal and Bacterial Type Strains, Phase II (KMG-II): from individual species to whole genera.</title>
        <authorList>
            <person name="Goeker M."/>
        </authorList>
    </citation>
    <scope>NUCLEOTIDE SEQUENCE [LARGE SCALE GENOMIC DNA]</scope>
    <source>
        <strain evidence="2 4">DSM 2261</strain>
    </source>
</reference>
<dbReference type="KEGG" id="age:AA314_00556"/>
<organism evidence="1 3">
    <name type="scientific">Archangium gephyra</name>
    <dbReference type="NCBI Taxonomy" id="48"/>
    <lineage>
        <taxon>Bacteria</taxon>
        <taxon>Pseudomonadati</taxon>
        <taxon>Myxococcota</taxon>
        <taxon>Myxococcia</taxon>
        <taxon>Myxococcales</taxon>
        <taxon>Cystobacterineae</taxon>
        <taxon>Archangiaceae</taxon>
        <taxon>Archangium</taxon>
    </lineage>
</organism>
<evidence type="ECO:0000313" key="2">
    <source>
        <dbReference type="EMBL" id="REG30840.1"/>
    </source>
</evidence>
<evidence type="ECO:0008006" key="5">
    <source>
        <dbReference type="Google" id="ProtNLM"/>
    </source>
</evidence>
<proteinExistence type="predicted"/>
<protein>
    <recommendedName>
        <fullName evidence="5">NACHT domain-containing protein</fullName>
    </recommendedName>
</protein>